<keyword evidence="1" id="KW-0472">Membrane</keyword>
<dbReference type="STRING" id="561720.SAMN06275492_1134"/>
<dbReference type="AlphaFoldDB" id="A0A1X7JJN0"/>
<dbReference type="Proteomes" id="UP000193355">
    <property type="component" value="Unassembled WGS sequence"/>
</dbReference>
<evidence type="ECO:0000313" key="2">
    <source>
        <dbReference type="EMBL" id="SMG28343.1"/>
    </source>
</evidence>
<evidence type="ECO:0000256" key="1">
    <source>
        <dbReference type="SAM" id="Phobius"/>
    </source>
</evidence>
<sequence>MENNLEDDALKKDEVQTGGVSMVKRLLGGVNKILNILALPISAVWAPKNRARFVIFVMVGSVVVAGLWVFQGERAKKASTPLGGKNFNAMMAMARPPEGRPFFVYVSENRDVAGSAPSYFSLFPRIPVDSVAVALYPDEGGPVLFASAAYCMDWNSLDNETQKKAISVQRGKLEDLSFIFGESAIVDRSESVDEVPVFSVAFPGHDAILFSIYGNVLLVSDDREDMIGAIRALIHPMTRLSWNEGTSRIVRTYVEDDIRYRFFLYPEGKEGGQELPRRVNQALSPSLLLNIAIRKADPEALSEEVLLWLTRKGDHTSNDTSFASDNLSFNIWNYLSSLPSKGR</sequence>
<name>A0A1X7JJN0_9BACT</name>
<keyword evidence="1" id="KW-0812">Transmembrane</keyword>
<evidence type="ECO:0000313" key="3">
    <source>
        <dbReference type="Proteomes" id="UP000193355"/>
    </source>
</evidence>
<feature type="transmembrane region" description="Helical" evidence="1">
    <location>
        <begin position="26"/>
        <end position="46"/>
    </location>
</feature>
<dbReference type="OrthoDB" id="9838209at2"/>
<protein>
    <submittedName>
        <fullName evidence="2">Uncharacterized protein</fullName>
    </submittedName>
</protein>
<gene>
    <name evidence="2" type="ORF">SAMN06275492_1134</name>
</gene>
<organism evidence="2 3">
    <name type="scientific">Dethiosulfovibrio salsuginis</name>
    <dbReference type="NCBI Taxonomy" id="561720"/>
    <lineage>
        <taxon>Bacteria</taxon>
        <taxon>Thermotogati</taxon>
        <taxon>Synergistota</taxon>
        <taxon>Synergistia</taxon>
        <taxon>Synergistales</taxon>
        <taxon>Dethiosulfovibrionaceae</taxon>
        <taxon>Dethiosulfovibrio</taxon>
    </lineage>
</organism>
<reference evidence="3" key="1">
    <citation type="submission" date="2017-04" db="EMBL/GenBank/DDBJ databases">
        <authorList>
            <person name="Varghese N."/>
            <person name="Submissions S."/>
        </authorList>
    </citation>
    <scope>NUCLEOTIDE SEQUENCE [LARGE SCALE GENOMIC DNA]</scope>
    <source>
        <strain evidence="3">USBA 82</strain>
    </source>
</reference>
<accession>A0A1X7JJN0</accession>
<keyword evidence="3" id="KW-1185">Reference proteome</keyword>
<dbReference type="EMBL" id="FXBB01000013">
    <property type="protein sequence ID" value="SMG28343.1"/>
    <property type="molecule type" value="Genomic_DNA"/>
</dbReference>
<keyword evidence="1" id="KW-1133">Transmembrane helix</keyword>
<dbReference type="RefSeq" id="WP_085544484.1">
    <property type="nucleotide sequence ID" value="NZ_FXBB01000013.1"/>
</dbReference>
<proteinExistence type="predicted"/>
<feature type="transmembrane region" description="Helical" evidence="1">
    <location>
        <begin position="53"/>
        <end position="70"/>
    </location>
</feature>